<dbReference type="InterPro" id="IPR037523">
    <property type="entry name" value="VOC_core"/>
</dbReference>
<accession>A0A1H5ASW1</accession>
<organism evidence="2 3">
    <name type="scientific">Tsukamurella tyrosinosolvens</name>
    <dbReference type="NCBI Taxonomy" id="57704"/>
    <lineage>
        <taxon>Bacteria</taxon>
        <taxon>Bacillati</taxon>
        <taxon>Actinomycetota</taxon>
        <taxon>Actinomycetes</taxon>
        <taxon>Mycobacteriales</taxon>
        <taxon>Tsukamurellaceae</taxon>
        <taxon>Tsukamurella</taxon>
    </lineage>
</organism>
<feature type="domain" description="VOC" evidence="1">
    <location>
        <begin position="4"/>
        <end position="117"/>
    </location>
</feature>
<dbReference type="Proteomes" id="UP000182241">
    <property type="component" value="Unassembled WGS sequence"/>
</dbReference>
<evidence type="ECO:0000313" key="3">
    <source>
        <dbReference type="Proteomes" id="UP000182241"/>
    </source>
</evidence>
<dbReference type="CDD" id="cd06587">
    <property type="entry name" value="VOC"/>
    <property type="match status" value="1"/>
</dbReference>
<dbReference type="EMBL" id="FNSA01000003">
    <property type="protein sequence ID" value="SED45366.1"/>
    <property type="molecule type" value="Genomic_DNA"/>
</dbReference>
<dbReference type="STRING" id="57704.SAMN04489793_4998"/>
<dbReference type="Pfam" id="PF18029">
    <property type="entry name" value="Glyoxalase_6"/>
    <property type="match status" value="1"/>
</dbReference>
<dbReference type="AlphaFoldDB" id="A0A1H5ASW1"/>
<dbReference type="Gene3D" id="3.10.180.10">
    <property type="entry name" value="2,3-Dihydroxybiphenyl 1,2-Dioxygenase, domain 1"/>
    <property type="match status" value="1"/>
</dbReference>
<gene>
    <name evidence="2" type="ORF">SAMN04489793_4998</name>
</gene>
<dbReference type="PANTHER" id="PTHR35908:SF1">
    <property type="entry name" value="CONSERVED PROTEIN"/>
    <property type="match status" value="1"/>
</dbReference>
<proteinExistence type="predicted"/>
<dbReference type="PROSITE" id="PS51819">
    <property type="entry name" value="VOC"/>
    <property type="match status" value="1"/>
</dbReference>
<evidence type="ECO:0000259" key="1">
    <source>
        <dbReference type="PROSITE" id="PS51819"/>
    </source>
</evidence>
<dbReference type="OrthoDB" id="3212826at2"/>
<evidence type="ECO:0000313" key="2">
    <source>
        <dbReference type="EMBL" id="SED45366.1"/>
    </source>
</evidence>
<sequence>MALTLQMINLDCADVAGQAAFWSQALGVPVDENDGNAFMRTIGYANPALPRMMFLAVPEGKTVKNRLHLDLVADDRAAEVARLEGLGASTVREHDEWGFQWTVLQDPEGNEFCIAAAAGH</sequence>
<reference evidence="3" key="1">
    <citation type="submission" date="2016-10" db="EMBL/GenBank/DDBJ databases">
        <authorList>
            <person name="Varghese N."/>
            <person name="Submissions S."/>
        </authorList>
    </citation>
    <scope>NUCLEOTIDE SEQUENCE [LARGE SCALE GENOMIC DNA]</scope>
    <source>
        <strain evidence="3">DSM 44234</strain>
    </source>
</reference>
<dbReference type="SUPFAM" id="SSF54593">
    <property type="entry name" value="Glyoxalase/Bleomycin resistance protein/Dihydroxybiphenyl dioxygenase"/>
    <property type="match status" value="1"/>
</dbReference>
<dbReference type="RefSeq" id="WP_068741371.1">
    <property type="nucleotide sequence ID" value="NZ_CBDRGN010000002.1"/>
</dbReference>
<name>A0A1H5ASW1_TSUTY</name>
<dbReference type="InterPro" id="IPR041581">
    <property type="entry name" value="Glyoxalase_6"/>
</dbReference>
<protein>
    <recommendedName>
        <fullName evidence="1">VOC domain-containing protein</fullName>
    </recommendedName>
</protein>
<keyword evidence="3" id="KW-1185">Reference proteome</keyword>
<dbReference type="PANTHER" id="PTHR35908">
    <property type="entry name" value="HYPOTHETICAL FUSION PROTEIN"/>
    <property type="match status" value="1"/>
</dbReference>
<dbReference type="InterPro" id="IPR029068">
    <property type="entry name" value="Glyas_Bleomycin-R_OHBP_Dase"/>
</dbReference>